<proteinExistence type="predicted"/>
<gene>
    <name evidence="1" type="ordered locus">SeAg_B1273</name>
</gene>
<reference evidence="1 2" key="1">
    <citation type="journal article" date="2011" name="J. Bacteriol.">
        <title>Comparative genomics of 28 Salmonella enterica isolates: evidence for CRISPR-mediated adaptive sublineage evolution.</title>
        <authorList>
            <person name="Fricke W.F."/>
            <person name="Mammel M.K."/>
            <person name="McDermott P.F."/>
            <person name="Tartera C."/>
            <person name="White D.G."/>
            <person name="Leclerc J.E."/>
            <person name="Ravel J."/>
            <person name="Cebula T.A."/>
        </authorList>
    </citation>
    <scope>NUCLEOTIDE SEQUENCE [LARGE SCALE GENOMIC DNA]</scope>
    <source>
        <strain evidence="1 2">SL483</strain>
    </source>
</reference>
<name>B5F3N5_SALA4</name>
<dbReference type="Proteomes" id="UP000008819">
    <property type="component" value="Chromosome"/>
</dbReference>
<accession>B5F3N5</accession>
<dbReference type="KEGG" id="sea:SeAg_B1273"/>
<protein>
    <submittedName>
        <fullName evidence="1">Uncharacterized protein</fullName>
    </submittedName>
</protein>
<organism evidence="1 2">
    <name type="scientific">Salmonella agona (strain SL483)</name>
    <dbReference type="NCBI Taxonomy" id="454166"/>
    <lineage>
        <taxon>Bacteria</taxon>
        <taxon>Pseudomonadati</taxon>
        <taxon>Pseudomonadota</taxon>
        <taxon>Gammaproteobacteria</taxon>
        <taxon>Enterobacterales</taxon>
        <taxon>Enterobacteriaceae</taxon>
        <taxon>Salmonella</taxon>
    </lineage>
</organism>
<dbReference type="AlphaFoldDB" id="B5F3N5"/>
<evidence type="ECO:0000313" key="2">
    <source>
        <dbReference type="Proteomes" id="UP000008819"/>
    </source>
</evidence>
<dbReference type="HOGENOM" id="CLU_2920002_0_0_6"/>
<dbReference type="EMBL" id="CP001138">
    <property type="protein sequence ID" value="ACH48461.1"/>
    <property type="molecule type" value="Genomic_DNA"/>
</dbReference>
<sequence length="61" mass="7047">MKMASRYVCLQMQAKAIRQTRRQADKAISNGSNTFCKNVLIRCFFFYWFNVTSMDSIVLGG</sequence>
<evidence type="ECO:0000313" key="1">
    <source>
        <dbReference type="EMBL" id="ACH48461.1"/>
    </source>
</evidence>